<feature type="region of interest" description="Disordered" evidence="1">
    <location>
        <begin position="119"/>
        <end position="161"/>
    </location>
</feature>
<dbReference type="PANTHER" id="PTHR43441">
    <property type="entry name" value="RIBOSOMAL-PROTEIN-SERINE ACETYLTRANSFERASE"/>
    <property type="match status" value="1"/>
</dbReference>
<evidence type="ECO:0000313" key="4">
    <source>
        <dbReference type="Proteomes" id="UP001597417"/>
    </source>
</evidence>
<dbReference type="GO" id="GO:0016746">
    <property type="term" value="F:acyltransferase activity"/>
    <property type="evidence" value="ECO:0007669"/>
    <property type="project" value="UniProtKB-KW"/>
</dbReference>
<dbReference type="Pfam" id="PF13302">
    <property type="entry name" value="Acetyltransf_3"/>
    <property type="match status" value="1"/>
</dbReference>
<keyword evidence="4" id="KW-1185">Reference proteome</keyword>
<dbReference type="EC" id="2.3.-.-" evidence="3"/>
<evidence type="ECO:0000256" key="1">
    <source>
        <dbReference type="SAM" id="MobiDB-lite"/>
    </source>
</evidence>
<keyword evidence="3" id="KW-0012">Acyltransferase</keyword>
<dbReference type="Proteomes" id="UP001597417">
    <property type="component" value="Unassembled WGS sequence"/>
</dbReference>
<evidence type="ECO:0000313" key="3">
    <source>
        <dbReference type="EMBL" id="MFD2419172.1"/>
    </source>
</evidence>
<dbReference type="SUPFAM" id="SSF55729">
    <property type="entry name" value="Acyl-CoA N-acyltransferases (Nat)"/>
    <property type="match status" value="1"/>
</dbReference>
<comment type="caution">
    <text evidence="3">The sequence shown here is derived from an EMBL/GenBank/DDBJ whole genome shotgun (WGS) entry which is preliminary data.</text>
</comment>
<dbReference type="InterPro" id="IPR051908">
    <property type="entry name" value="Ribosomal_N-acetyltransferase"/>
</dbReference>
<dbReference type="PANTHER" id="PTHR43441:SF11">
    <property type="entry name" value="RIBOSOMAL-PROTEIN-SERINE ACETYLTRANSFERASE"/>
    <property type="match status" value="1"/>
</dbReference>
<dbReference type="InterPro" id="IPR000182">
    <property type="entry name" value="GNAT_dom"/>
</dbReference>
<dbReference type="RefSeq" id="WP_378267576.1">
    <property type="nucleotide sequence ID" value="NZ_JBHUKR010000011.1"/>
</dbReference>
<gene>
    <name evidence="3" type="ORF">ACFSXZ_22840</name>
</gene>
<sequence>MPSDTRAFMHAVLAQSRNAERAEFNLAAVERDSGRLVGSAALQVTSREHARGELGYVFHREVWSRGYATEAGRLLLRFGFESLRLRRISATCRPENVASARVLVKIGMRYKGTLRSSFGAPGETRCSTRPSARPPASESHERVGGSGTLAWARSSSAGVGT</sequence>
<organism evidence="3 4">
    <name type="scientific">Amycolatopsis pigmentata</name>
    <dbReference type="NCBI Taxonomy" id="450801"/>
    <lineage>
        <taxon>Bacteria</taxon>
        <taxon>Bacillati</taxon>
        <taxon>Actinomycetota</taxon>
        <taxon>Actinomycetes</taxon>
        <taxon>Pseudonocardiales</taxon>
        <taxon>Pseudonocardiaceae</taxon>
        <taxon>Amycolatopsis</taxon>
    </lineage>
</organism>
<accession>A0ABW5FXC5</accession>
<feature type="domain" description="N-acetyltransferase" evidence="2">
    <location>
        <begin position="1"/>
        <end position="135"/>
    </location>
</feature>
<keyword evidence="3" id="KW-0808">Transferase</keyword>
<evidence type="ECO:0000259" key="2">
    <source>
        <dbReference type="PROSITE" id="PS51186"/>
    </source>
</evidence>
<reference evidence="4" key="1">
    <citation type="journal article" date="2019" name="Int. J. Syst. Evol. Microbiol.">
        <title>The Global Catalogue of Microorganisms (GCM) 10K type strain sequencing project: providing services to taxonomists for standard genome sequencing and annotation.</title>
        <authorList>
            <consortium name="The Broad Institute Genomics Platform"/>
            <consortium name="The Broad Institute Genome Sequencing Center for Infectious Disease"/>
            <person name="Wu L."/>
            <person name="Ma J."/>
        </authorList>
    </citation>
    <scope>NUCLEOTIDE SEQUENCE [LARGE SCALE GENOMIC DNA]</scope>
    <source>
        <strain evidence="4">CGMCC 4.7645</strain>
    </source>
</reference>
<dbReference type="Gene3D" id="3.40.630.30">
    <property type="match status" value="1"/>
</dbReference>
<protein>
    <submittedName>
        <fullName evidence="3">GNAT family N-acetyltransferase</fullName>
        <ecNumber evidence="3">2.3.-.-</ecNumber>
    </submittedName>
</protein>
<proteinExistence type="predicted"/>
<dbReference type="PROSITE" id="PS51186">
    <property type="entry name" value="GNAT"/>
    <property type="match status" value="1"/>
</dbReference>
<dbReference type="InterPro" id="IPR016181">
    <property type="entry name" value="Acyl_CoA_acyltransferase"/>
</dbReference>
<dbReference type="EMBL" id="JBHUKR010000011">
    <property type="protein sequence ID" value="MFD2419172.1"/>
    <property type="molecule type" value="Genomic_DNA"/>
</dbReference>
<name>A0ABW5FXC5_9PSEU</name>